<proteinExistence type="predicted"/>
<protein>
    <submittedName>
        <fullName evidence="1">Uncharacterized protein</fullName>
    </submittedName>
</protein>
<accession>A0A2S7WCN0</accession>
<dbReference type="AlphaFoldDB" id="A0A2S7WCN0"/>
<dbReference type="RefSeq" id="WP_105046308.1">
    <property type="nucleotide sequence ID" value="NZ_CP150662.1"/>
</dbReference>
<evidence type="ECO:0000313" key="2">
    <source>
        <dbReference type="Proteomes" id="UP000237608"/>
    </source>
</evidence>
<gene>
    <name evidence="1" type="ORF">BTO13_07860</name>
</gene>
<organism evidence="1 2">
    <name type="scientific">Polaribacter gangjinensis</name>
    <dbReference type="NCBI Taxonomy" id="574710"/>
    <lineage>
        <taxon>Bacteria</taxon>
        <taxon>Pseudomonadati</taxon>
        <taxon>Bacteroidota</taxon>
        <taxon>Flavobacteriia</taxon>
        <taxon>Flavobacteriales</taxon>
        <taxon>Flavobacteriaceae</taxon>
    </lineage>
</organism>
<name>A0A2S7WCN0_9FLAO</name>
<sequence>MDGEFKQNQLLLEFLTRDARSSNDKLSKMIEEQRNSNGGSYENQNLRSTKSFGYASPSLTTIFYNGEIIFGEGINRLYIIDQVRMKDVKTIKRVRAGIDTEIFIDSLKKK</sequence>
<dbReference type="OrthoDB" id="1189626at2"/>
<dbReference type="EMBL" id="MSCL01000001">
    <property type="protein sequence ID" value="PQJ75166.1"/>
    <property type="molecule type" value="Genomic_DNA"/>
</dbReference>
<reference evidence="1 2" key="1">
    <citation type="submission" date="2016-12" db="EMBL/GenBank/DDBJ databases">
        <title>Trade-off between light-utilization and light-protection in marine flavobacteria.</title>
        <authorList>
            <person name="Kumagai Y."/>
            <person name="Yoshizawa S."/>
            <person name="Kogure K."/>
            <person name="Iwasaki W."/>
        </authorList>
    </citation>
    <scope>NUCLEOTIDE SEQUENCE [LARGE SCALE GENOMIC DNA]</scope>
    <source>
        <strain evidence="1 2">KCTC 22729</strain>
    </source>
</reference>
<evidence type="ECO:0000313" key="1">
    <source>
        <dbReference type="EMBL" id="PQJ75166.1"/>
    </source>
</evidence>
<dbReference type="Proteomes" id="UP000237608">
    <property type="component" value="Unassembled WGS sequence"/>
</dbReference>
<keyword evidence="2" id="KW-1185">Reference proteome</keyword>
<comment type="caution">
    <text evidence="1">The sequence shown here is derived from an EMBL/GenBank/DDBJ whole genome shotgun (WGS) entry which is preliminary data.</text>
</comment>